<evidence type="ECO:0000313" key="3">
    <source>
        <dbReference type="Proteomes" id="UP001589813"/>
    </source>
</evidence>
<protein>
    <submittedName>
        <fullName evidence="2">ThiF family adenylyltransferase</fullName>
    </submittedName>
</protein>
<evidence type="ECO:0000313" key="2">
    <source>
        <dbReference type="EMBL" id="MFC0047147.1"/>
    </source>
</evidence>
<dbReference type="PANTHER" id="PTHR10953:SF102">
    <property type="entry name" value="ADENYLYLTRANSFERASE AND SULFURTRANSFERASE MOCS3"/>
    <property type="match status" value="1"/>
</dbReference>
<dbReference type="InterPro" id="IPR045886">
    <property type="entry name" value="ThiF/MoeB/HesA"/>
</dbReference>
<sequence length="255" mass="28070">MVSPMVSLDSLQQTRRYSRQIMLPAVDLDGQERLLNSKVLLVGMGGLGCAAAPYLCSGGVGQLTLVDGDTIDLTNLQRQILYTNADIGKFKAQTAAHWLSQQNPDIRIEAICQFADEDLLTELVGRHDLVLDCTDNLVIRQQISDACVQAQTPLISAAAIRFEGQLCCFKNDGSGPCYRCVSRLFGEQQLTCLEAGIFAPVVGLIGVQQALWAMLWLSGAQDLPWHQLRIFDALQSQWQSFSIMKQQNCCCDKAT</sequence>
<dbReference type="RefSeq" id="WP_377240125.1">
    <property type="nucleotide sequence ID" value="NZ_JBHLXP010000001.1"/>
</dbReference>
<dbReference type="PANTHER" id="PTHR10953">
    <property type="entry name" value="UBIQUITIN-ACTIVATING ENZYME E1"/>
    <property type="match status" value="1"/>
</dbReference>
<keyword evidence="3" id="KW-1185">Reference proteome</keyword>
<dbReference type="NCBIfam" id="NF004281">
    <property type="entry name" value="PRK05690.1"/>
    <property type="match status" value="1"/>
</dbReference>
<dbReference type="InterPro" id="IPR000594">
    <property type="entry name" value="ThiF_NAD_FAD-bd"/>
</dbReference>
<dbReference type="GO" id="GO:0016779">
    <property type="term" value="F:nucleotidyltransferase activity"/>
    <property type="evidence" value="ECO:0007669"/>
    <property type="project" value="UniProtKB-KW"/>
</dbReference>
<reference evidence="2 3" key="1">
    <citation type="submission" date="2024-09" db="EMBL/GenBank/DDBJ databases">
        <authorList>
            <person name="Sun Q."/>
            <person name="Mori K."/>
        </authorList>
    </citation>
    <scope>NUCLEOTIDE SEQUENCE [LARGE SCALE GENOMIC DNA]</scope>
    <source>
        <strain evidence="2 3">KCTC 23315</strain>
    </source>
</reference>
<gene>
    <name evidence="2" type="ORF">ACFFJP_02445</name>
</gene>
<dbReference type="Gene3D" id="3.40.50.720">
    <property type="entry name" value="NAD(P)-binding Rossmann-like Domain"/>
    <property type="match status" value="1"/>
</dbReference>
<feature type="domain" description="THIF-type NAD/FAD binding fold" evidence="1">
    <location>
        <begin position="17"/>
        <end position="249"/>
    </location>
</feature>
<dbReference type="InterPro" id="IPR035985">
    <property type="entry name" value="Ubiquitin-activating_enz"/>
</dbReference>
<evidence type="ECO:0000259" key="1">
    <source>
        <dbReference type="Pfam" id="PF00899"/>
    </source>
</evidence>
<keyword evidence="2" id="KW-0808">Transferase</keyword>
<dbReference type="Proteomes" id="UP001589813">
    <property type="component" value="Unassembled WGS sequence"/>
</dbReference>
<keyword evidence="2" id="KW-0548">Nucleotidyltransferase</keyword>
<dbReference type="CDD" id="cd00757">
    <property type="entry name" value="ThiF_MoeB_HesA_family"/>
    <property type="match status" value="1"/>
</dbReference>
<dbReference type="Pfam" id="PF00899">
    <property type="entry name" value="ThiF"/>
    <property type="match status" value="1"/>
</dbReference>
<dbReference type="SUPFAM" id="SSF69572">
    <property type="entry name" value="Activating enzymes of the ubiquitin-like proteins"/>
    <property type="match status" value="1"/>
</dbReference>
<accession>A0ABV6B8G2</accession>
<comment type="caution">
    <text evidence="2">The sequence shown here is derived from an EMBL/GenBank/DDBJ whole genome shotgun (WGS) entry which is preliminary data.</text>
</comment>
<organism evidence="2 3">
    <name type="scientific">Rheinheimera tilapiae</name>
    <dbReference type="NCBI Taxonomy" id="875043"/>
    <lineage>
        <taxon>Bacteria</taxon>
        <taxon>Pseudomonadati</taxon>
        <taxon>Pseudomonadota</taxon>
        <taxon>Gammaproteobacteria</taxon>
        <taxon>Chromatiales</taxon>
        <taxon>Chromatiaceae</taxon>
        <taxon>Rheinheimera</taxon>
    </lineage>
</organism>
<name>A0ABV6B8G2_9GAMM</name>
<dbReference type="EMBL" id="JBHLXP010000001">
    <property type="protein sequence ID" value="MFC0047147.1"/>
    <property type="molecule type" value="Genomic_DNA"/>
</dbReference>
<proteinExistence type="predicted"/>